<dbReference type="EMBL" id="JNBS01004376">
    <property type="protein sequence ID" value="OQR83402.1"/>
    <property type="molecule type" value="Genomic_DNA"/>
</dbReference>
<protein>
    <recommendedName>
        <fullName evidence="4">HTH CENPB-type domain-containing protein</fullName>
    </recommendedName>
</protein>
<dbReference type="Proteomes" id="UP000243217">
    <property type="component" value="Unassembled WGS sequence"/>
</dbReference>
<dbReference type="AlphaFoldDB" id="A0A1V9YCH8"/>
<accession>A0A1V9YCH8</accession>
<gene>
    <name evidence="2" type="ORF">THRCLA_23156</name>
</gene>
<evidence type="ECO:0008006" key="4">
    <source>
        <dbReference type="Google" id="ProtNLM"/>
    </source>
</evidence>
<reference evidence="2 3" key="1">
    <citation type="journal article" date="2014" name="Genome Biol. Evol.">
        <title>The secreted proteins of Achlya hypogyna and Thraustotheca clavata identify the ancestral oomycete secretome and reveal gene acquisitions by horizontal gene transfer.</title>
        <authorList>
            <person name="Misner I."/>
            <person name="Blouin N."/>
            <person name="Leonard G."/>
            <person name="Richards T.A."/>
            <person name="Lane C.E."/>
        </authorList>
    </citation>
    <scope>NUCLEOTIDE SEQUENCE [LARGE SCALE GENOMIC DNA]</scope>
    <source>
        <strain evidence="2 3">ATCC 34112</strain>
    </source>
</reference>
<feature type="region of interest" description="Disordered" evidence="1">
    <location>
        <begin position="1"/>
        <end position="28"/>
    </location>
</feature>
<evidence type="ECO:0000313" key="3">
    <source>
        <dbReference type="Proteomes" id="UP000243217"/>
    </source>
</evidence>
<name>A0A1V9YCH8_9STRA</name>
<organism evidence="2 3">
    <name type="scientific">Thraustotheca clavata</name>
    <dbReference type="NCBI Taxonomy" id="74557"/>
    <lineage>
        <taxon>Eukaryota</taxon>
        <taxon>Sar</taxon>
        <taxon>Stramenopiles</taxon>
        <taxon>Oomycota</taxon>
        <taxon>Saprolegniomycetes</taxon>
        <taxon>Saprolegniales</taxon>
        <taxon>Achlyaceae</taxon>
        <taxon>Thraustotheca</taxon>
    </lineage>
</organism>
<evidence type="ECO:0000256" key="1">
    <source>
        <dbReference type="SAM" id="MobiDB-lite"/>
    </source>
</evidence>
<dbReference type="OrthoDB" id="2507562at2759"/>
<sequence length="102" mass="11946">MQDDCYKNNENTPKPSEVEANPKRKTEPTIVSNELEEKILKWIKFCEDFKIPVVSYATIRMQGWLHKFTYANNLLKRRVCGEGASVEHDEVEDGRKMLKDEL</sequence>
<feature type="non-terminal residue" evidence="2">
    <location>
        <position position="102"/>
    </location>
</feature>
<proteinExistence type="predicted"/>
<feature type="compositionally biased region" description="Basic and acidic residues" evidence="1">
    <location>
        <begin position="16"/>
        <end position="27"/>
    </location>
</feature>
<evidence type="ECO:0000313" key="2">
    <source>
        <dbReference type="EMBL" id="OQR83402.1"/>
    </source>
</evidence>
<keyword evidence="3" id="KW-1185">Reference proteome</keyword>
<comment type="caution">
    <text evidence="2">The sequence shown here is derived from an EMBL/GenBank/DDBJ whole genome shotgun (WGS) entry which is preliminary data.</text>
</comment>